<name>A0A4P7PPJ3_9PSED</name>
<dbReference type="OrthoDB" id="6861584at2"/>
<accession>A0A4P7PPJ3</accession>
<reference evidence="1 2" key="1">
    <citation type="journal article" date="2019" name="Front. Microbiol.">
        <title>In silico and Genetic Analyses of Cyclic Lipopeptide Synthetic Gene Clusters in Pseudomonas sp. 11K1.</title>
        <authorList>
            <person name="Zhao H."/>
            <person name="Liu Y.P."/>
            <person name="Zhang L.Q."/>
        </authorList>
    </citation>
    <scope>NUCLEOTIDE SEQUENCE [LARGE SCALE GENOMIC DNA]</scope>
    <source>
        <strain evidence="1 2">11K1</strain>
        <plasmid evidence="2">p11k1</plasmid>
    </source>
</reference>
<sequence length="171" mass="18996">MTNTNDQLGDAALADAFRELMAIVVSMRDAGVSLDQVQHAPVFTYLMTPKQFDRIRKICKQQNWTVPNRRGILIDLQAIAHPLESRETKDNCTPEEALEILAKAYSPYSQIGLNKPKNAQGIIFNTGRKVKVGVGSYYALAVVKVCQEGTEKYLAPVTAYHATEAKIRNIS</sequence>
<geneLocation type="plasmid" evidence="2">
    <name>p11k1</name>
</geneLocation>
<dbReference type="RefSeq" id="WP_135848108.1">
    <property type="nucleotide sequence ID" value="NZ_CP035089.1"/>
</dbReference>
<evidence type="ECO:0000313" key="2">
    <source>
        <dbReference type="Proteomes" id="UP000296468"/>
    </source>
</evidence>
<gene>
    <name evidence="1" type="ORF">EPZ47_30025</name>
</gene>
<keyword evidence="1" id="KW-0614">Plasmid</keyword>
<protein>
    <submittedName>
        <fullName evidence="1">Uncharacterized protein</fullName>
    </submittedName>
</protein>
<proteinExistence type="predicted"/>
<dbReference type="KEGG" id="pvk:EPZ47_30025"/>
<organism evidence="1 2">
    <name type="scientific">Pseudomonas viciae</name>
    <dbReference type="NCBI Taxonomy" id="2505979"/>
    <lineage>
        <taxon>Bacteria</taxon>
        <taxon>Pseudomonadati</taxon>
        <taxon>Pseudomonadota</taxon>
        <taxon>Gammaproteobacteria</taxon>
        <taxon>Pseudomonadales</taxon>
        <taxon>Pseudomonadaceae</taxon>
        <taxon>Pseudomonas</taxon>
    </lineage>
</organism>
<dbReference type="EMBL" id="CP035089">
    <property type="protein sequence ID" value="QBZ92931.1"/>
    <property type="molecule type" value="Genomic_DNA"/>
</dbReference>
<evidence type="ECO:0000313" key="1">
    <source>
        <dbReference type="EMBL" id="QBZ92931.1"/>
    </source>
</evidence>
<dbReference type="AlphaFoldDB" id="A0A4P7PPJ3"/>
<dbReference type="Proteomes" id="UP000296468">
    <property type="component" value="Plasmid p11K1"/>
</dbReference>